<name>A0ABW5JIE6_9BACT</name>
<dbReference type="EMBL" id="JBHULI010000022">
    <property type="protein sequence ID" value="MFD2531851.1"/>
    <property type="molecule type" value="Genomic_DNA"/>
</dbReference>
<organism evidence="1 2">
    <name type="scientific">Gracilimonas halophila</name>
    <dbReference type="NCBI Taxonomy" id="1834464"/>
    <lineage>
        <taxon>Bacteria</taxon>
        <taxon>Pseudomonadati</taxon>
        <taxon>Balneolota</taxon>
        <taxon>Balneolia</taxon>
        <taxon>Balneolales</taxon>
        <taxon>Balneolaceae</taxon>
        <taxon>Gracilimonas</taxon>
    </lineage>
</organism>
<accession>A0ABW5JIE6</accession>
<evidence type="ECO:0000313" key="1">
    <source>
        <dbReference type="EMBL" id="MFD2531851.1"/>
    </source>
</evidence>
<dbReference type="Pfam" id="PF08899">
    <property type="entry name" value="DUF1844"/>
    <property type="match status" value="1"/>
</dbReference>
<dbReference type="Proteomes" id="UP001597460">
    <property type="component" value="Unassembled WGS sequence"/>
</dbReference>
<sequence>MSKNGENLNEEQQEQLLFMMLIQQHQQIAMMGLGKLQNPATQEMEKDLSSAKYAIDTLAMLKKYTKGNLSDEAGGYLEQTLTTLRMNYAEEAKKAKSESKGNAADQDE</sequence>
<proteinExistence type="predicted"/>
<dbReference type="RefSeq" id="WP_390299639.1">
    <property type="nucleotide sequence ID" value="NZ_JBHULI010000022.1"/>
</dbReference>
<keyword evidence="2" id="KW-1185">Reference proteome</keyword>
<evidence type="ECO:0000313" key="2">
    <source>
        <dbReference type="Proteomes" id="UP001597460"/>
    </source>
</evidence>
<dbReference type="InterPro" id="IPR014995">
    <property type="entry name" value="DUF1844"/>
</dbReference>
<reference evidence="2" key="1">
    <citation type="journal article" date="2019" name="Int. J. Syst. Evol. Microbiol.">
        <title>The Global Catalogue of Microorganisms (GCM) 10K type strain sequencing project: providing services to taxonomists for standard genome sequencing and annotation.</title>
        <authorList>
            <consortium name="The Broad Institute Genomics Platform"/>
            <consortium name="The Broad Institute Genome Sequencing Center for Infectious Disease"/>
            <person name="Wu L."/>
            <person name="Ma J."/>
        </authorList>
    </citation>
    <scope>NUCLEOTIDE SEQUENCE [LARGE SCALE GENOMIC DNA]</scope>
    <source>
        <strain evidence="2">KCTC 52042</strain>
    </source>
</reference>
<comment type="caution">
    <text evidence="1">The sequence shown here is derived from an EMBL/GenBank/DDBJ whole genome shotgun (WGS) entry which is preliminary data.</text>
</comment>
<gene>
    <name evidence="1" type="ORF">ACFSVN_05290</name>
</gene>
<protein>
    <submittedName>
        <fullName evidence="1">DUF1844 domain-containing protein</fullName>
    </submittedName>
</protein>